<gene>
    <name evidence="6" type="ORF">SAMN04488514_101944</name>
</gene>
<dbReference type="STRING" id="192904.SAMN04488514_101944"/>
<keyword evidence="4" id="KW-0862">Zinc</keyword>
<evidence type="ECO:0000256" key="3">
    <source>
        <dbReference type="ARBA" id="ARBA00022801"/>
    </source>
</evidence>
<comment type="similarity">
    <text evidence="1">Belongs to the cytidine and deoxycytidylate deaminase family.</text>
</comment>
<evidence type="ECO:0000256" key="2">
    <source>
        <dbReference type="ARBA" id="ARBA00022723"/>
    </source>
</evidence>
<dbReference type="RefSeq" id="WP_089885794.1">
    <property type="nucleotide sequence ID" value="NZ_FNGV01000001.1"/>
</dbReference>
<reference evidence="6 7" key="1">
    <citation type="submission" date="2016-10" db="EMBL/GenBank/DDBJ databases">
        <authorList>
            <person name="de Groot N.N."/>
        </authorList>
    </citation>
    <scope>NUCLEOTIDE SEQUENCE [LARGE SCALE GENOMIC DNA]</scope>
    <source>
        <strain evidence="6 7">DSM 19886</strain>
    </source>
</reference>
<dbReference type="PROSITE" id="PS51747">
    <property type="entry name" value="CYT_DCMP_DEAMINASES_2"/>
    <property type="match status" value="1"/>
</dbReference>
<keyword evidence="7" id="KW-1185">Reference proteome</keyword>
<keyword evidence="2" id="KW-0479">Metal-binding</keyword>
<dbReference type="SUPFAM" id="SSF53927">
    <property type="entry name" value="Cytidine deaminase-like"/>
    <property type="match status" value="1"/>
</dbReference>
<dbReference type="Proteomes" id="UP000199440">
    <property type="component" value="Unassembled WGS sequence"/>
</dbReference>
<dbReference type="InterPro" id="IPR002125">
    <property type="entry name" value="CMP_dCMP_dom"/>
</dbReference>
<dbReference type="PANTHER" id="PTHR11079:SF161">
    <property type="entry name" value="CMP_DCMP-TYPE DEAMINASE DOMAIN-CONTAINING PROTEIN"/>
    <property type="match status" value="1"/>
</dbReference>
<dbReference type="PROSITE" id="PS00903">
    <property type="entry name" value="CYT_DCMP_DEAMINASES_1"/>
    <property type="match status" value="1"/>
</dbReference>
<evidence type="ECO:0000313" key="7">
    <source>
        <dbReference type="Proteomes" id="UP000199440"/>
    </source>
</evidence>
<accession>A0A1G9KD48</accession>
<dbReference type="PANTHER" id="PTHR11079">
    <property type="entry name" value="CYTOSINE DEAMINASE FAMILY MEMBER"/>
    <property type="match status" value="1"/>
</dbReference>
<dbReference type="CDD" id="cd01285">
    <property type="entry name" value="nucleoside_deaminase"/>
    <property type="match status" value="1"/>
</dbReference>
<dbReference type="Gene3D" id="3.40.140.10">
    <property type="entry name" value="Cytidine Deaminase, domain 2"/>
    <property type="match status" value="1"/>
</dbReference>
<dbReference type="EMBL" id="FNGV01000001">
    <property type="protein sequence ID" value="SDL47617.1"/>
    <property type="molecule type" value="Genomic_DNA"/>
</dbReference>
<name>A0A1G9KD48_9FLAO</name>
<dbReference type="GO" id="GO:0008270">
    <property type="term" value="F:zinc ion binding"/>
    <property type="evidence" value="ECO:0007669"/>
    <property type="project" value="InterPro"/>
</dbReference>
<evidence type="ECO:0000256" key="4">
    <source>
        <dbReference type="ARBA" id="ARBA00022833"/>
    </source>
</evidence>
<evidence type="ECO:0000259" key="5">
    <source>
        <dbReference type="PROSITE" id="PS51747"/>
    </source>
</evidence>
<dbReference type="GO" id="GO:0047974">
    <property type="term" value="F:guanosine deaminase activity"/>
    <property type="evidence" value="ECO:0007669"/>
    <property type="project" value="TreeGrafter"/>
</dbReference>
<proteinExistence type="inferred from homology"/>
<dbReference type="Pfam" id="PF00383">
    <property type="entry name" value="dCMP_cyt_deam_1"/>
    <property type="match status" value="1"/>
</dbReference>
<dbReference type="FunFam" id="3.40.140.10:FF:000011">
    <property type="entry name" value="tRNA-specific adenosine deaminase"/>
    <property type="match status" value="1"/>
</dbReference>
<protein>
    <submittedName>
        <fullName evidence="6">tRNA(Arg) A34 adenosine deaminase TadA</fullName>
    </submittedName>
</protein>
<dbReference type="AlphaFoldDB" id="A0A1G9KD48"/>
<dbReference type="OrthoDB" id="9802676at2"/>
<organism evidence="6 7">
    <name type="scientific">Kriegella aquimaris</name>
    <dbReference type="NCBI Taxonomy" id="192904"/>
    <lineage>
        <taxon>Bacteria</taxon>
        <taxon>Pseudomonadati</taxon>
        <taxon>Bacteroidota</taxon>
        <taxon>Flavobacteriia</taxon>
        <taxon>Flavobacteriales</taxon>
        <taxon>Flavobacteriaceae</taxon>
        <taxon>Kriegella</taxon>
    </lineage>
</organism>
<dbReference type="InterPro" id="IPR016192">
    <property type="entry name" value="APOBEC/CMP_deaminase_Zn-bd"/>
</dbReference>
<feature type="domain" description="CMP/dCMP-type deaminase" evidence="5">
    <location>
        <begin position="3"/>
        <end position="114"/>
    </location>
</feature>
<evidence type="ECO:0000256" key="1">
    <source>
        <dbReference type="ARBA" id="ARBA00006576"/>
    </source>
</evidence>
<evidence type="ECO:0000313" key="6">
    <source>
        <dbReference type="EMBL" id="SDL47617.1"/>
    </source>
</evidence>
<keyword evidence="3" id="KW-0378">Hydrolase</keyword>
<sequence length="158" mass="17679">MTSDDEKFMRRAIQLAKEGMNNDLGGPFGAVIVKNNSIIAEGNNNVTSKNDPTAHAEVVAIRKACEKLNSFQLDGCTIYTSCEPCPMCLGAIYWARPARVVYGCNRQDAANINFDDQFIYDELKVGMADRKIPFQQISQKEALTVFKAWDAKNDRTLY</sequence>
<dbReference type="InterPro" id="IPR016193">
    <property type="entry name" value="Cytidine_deaminase-like"/>
</dbReference>
<dbReference type="GO" id="GO:0006152">
    <property type="term" value="P:purine nucleoside catabolic process"/>
    <property type="evidence" value="ECO:0007669"/>
    <property type="project" value="TreeGrafter"/>
</dbReference>